<evidence type="ECO:0000256" key="4">
    <source>
        <dbReference type="ARBA" id="ARBA00022741"/>
    </source>
</evidence>
<dbReference type="AlphaFoldDB" id="A0A518CPA1"/>
<keyword evidence="2 9" id="KW-0808">Transferase</keyword>
<keyword evidence="5 9" id="KW-0067">ATP-binding</keyword>
<feature type="binding site" evidence="9">
    <location>
        <position position="47"/>
    </location>
    <ligand>
        <name>substrate</name>
    </ligand>
</feature>
<evidence type="ECO:0000313" key="11">
    <source>
        <dbReference type="EMBL" id="QDU81043.1"/>
    </source>
</evidence>
<evidence type="ECO:0000256" key="2">
    <source>
        <dbReference type="ARBA" id="ARBA00022679"/>
    </source>
</evidence>
<dbReference type="PANTHER" id="PTHR21342">
    <property type="entry name" value="PHOSPHOPANTETHEINE ADENYLYLTRANSFERASE"/>
    <property type="match status" value="1"/>
</dbReference>
<dbReference type="EMBL" id="CP036281">
    <property type="protein sequence ID" value="QDU81043.1"/>
    <property type="molecule type" value="Genomic_DNA"/>
</dbReference>
<feature type="binding site" evidence="9">
    <location>
        <position position="23"/>
    </location>
    <ligand>
        <name>ATP</name>
        <dbReference type="ChEBI" id="CHEBI:30616"/>
    </ligand>
</feature>
<accession>A0A518CPA1</accession>
<feature type="site" description="Transition state stabilizer" evidence="9">
    <location>
        <position position="23"/>
    </location>
</feature>
<evidence type="ECO:0000259" key="10">
    <source>
        <dbReference type="Pfam" id="PF01467"/>
    </source>
</evidence>
<feature type="binding site" evidence="9">
    <location>
        <position position="15"/>
    </location>
    <ligand>
        <name>substrate</name>
    </ligand>
</feature>
<dbReference type="Pfam" id="PF01467">
    <property type="entry name" value="CTP_transf_like"/>
    <property type="match status" value="1"/>
</dbReference>
<dbReference type="PANTHER" id="PTHR21342:SF1">
    <property type="entry name" value="PHOSPHOPANTETHEINE ADENYLYLTRANSFERASE"/>
    <property type="match status" value="1"/>
</dbReference>
<evidence type="ECO:0000256" key="5">
    <source>
        <dbReference type="ARBA" id="ARBA00022840"/>
    </source>
</evidence>
<dbReference type="UniPathway" id="UPA00241">
    <property type="reaction ID" value="UER00355"/>
</dbReference>
<evidence type="ECO:0000256" key="1">
    <source>
        <dbReference type="ARBA" id="ARBA00022490"/>
    </source>
</evidence>
<dbReference type="GO" id="GO:0004595">
    <property type="term" value="F:pantetheine-phosphate adenylyltransferase activity"/>
    <property type="evidence" value="ECO:0007669"/>
    <property type="project" value="UniProtKB-UniRule"/>
</dbReference>
<evidence type="ECO:0000256" key="8">
    <source>
        <dbReference type="ARBA" id="ARBA00029346"/>
    </source>
</evidence>
<name>A0A518CPA1_9PLAN</name>
<organism evidence="11 12">
    <name type="scientific">Polystyrenella longa</name>
    <dbReference type="NCBI Taxonomy" id="2528007"/>
    <lineage>
        <taxon>Bacteria</taxon>
        <taxon>Pseudomonadati</taxon>
        <taxon>Planctomycetota</taxon>
        <taxon>Planctomycetia</taxon>
        <taxon>Planctomycetales</taxon>
        <taxon>Planctomycetaceae</taxon>
        <taxon>Polystyrenella</taxon>
    </lineage>
</organism>
<feature type="binding site" evidence="9">
    <location>
        <position position="93"/>
    </location>
    <ligand>
        <name>substrate</name>
    </ligand>
</feature>
<feature type="binding site" evidence="9">
    <location>
        <position position="79"/>
    </location>
    <ligand>
        <name>substrate</name>
    </ligand>
</feature>
<keyword evidence="1 9" id="KW-0963">Cytoplasm</keyword>
<dbReference type="HAMAP" id="MF_00151">
    <property type="entry name" value="PPAT_bact"/>
    <property type="match status" value="1"/>
</dbReference>
<comment type="function">
    <text evidence="9">Reversibly transfers an adenylyl group from ATP to 4'-phosphopantetheine, yielding dephospho-CoA (dPCoA) and pyrophosphate.</text>
</comment>
<feature type="domain" description="Cytidyltransferase-like" evidence="10">
    <location>
        <begin position="11"/>
        <end position="139"/>
    </location>
</feature>
<proteinExistence type="inferred from homology"/>
<evidence type="ECO:0000256" key="6">
    <source>
        <dbReference type="ARBA" id="ARBA00022842"/>
    </source>
</evidence>
<keyword evidence="4 9" id="KW-0547">Nucleotide-binding</keyword>
<gene>
    <name evidence="9 11" type="primary">coaD</name>
    <name evidence="11" type="ORF">Pla110_27800</name>
</gene>
<dbReference type="SUPFAM" id="SSF52374">
    <property type="entry name" value="Nucleotidylyl transferase"/>
    <property type="match status" value="1"/>
</dbReference>
<dbReference type="InterPro" id="IPR014729">
    <property type="entry name" value="Rossmann-like_a/b/a_fold"/>
</dbReference>
<dbReference type="GO" id="GO:0015937">
    <property type="term" value="P:coenzyme A biosynthetic process"/>
    <property type="evidence" value="ECO:0007669"/>
    <property type="project" value="UniProtKB-UniRule"/>
</dbReference>
<keyword evidence="7 9" id="KW-0173">Coenzyme A biosynthesis</keyword>
<feature type="binding site" evidence="9">
    <location>
        <begin position="94"/>
        <end position="96"/>
    </location>
    <ligand>
        <name>ATP</name>
        <dbReference type="ChEBI" id="CHEBI:30616"/>
    </ligand>
</feature>
<keyword evidence="3 9" id="KW-0548">Nucleotidyltransferase</keyword>
<dbReference type="GO" id="GO:0005737">
    <property type="term" value="C:cytoplasm"/>
    <property type="evidence" value="ECO:0007669"/>
    <property type="project" value="UniProtKB-SubCell"/>
</dbReference>
<sequence>MTKQGSPRHAVYAGSFDPITLGHCDIIERGAALFDKLTVGVGINPDKRPLFESEERVELISQVLKKLSNVEVKCFTGLTVSFVHDCDASVMLRGIRTLTDIESEFTMSLANHTLAPDIETVFLMSGESFTHISSSLIKQIALLGGAENADRLANFVPEPVIKPLMAKFANR</sequence>
<reference evidence="11 12" key="1">
    <citation type="submission" date="2019-02" db="EMBL/GenBank/DDBJ databases">
        <title>Deep-cultivation of Planctomycetes and their phenomic and genomic characterization uncovers novel biology.</title>
        <authorList>
            <person name="Wiegand S."/>
            <person name="Jogler M."/>
            <person name="Boedeker C."/>
            <person name="Pinto D."/>
            <person name="Vollmers J."/>
            <person name="Rivas-Marin E."/>
            <person name="Kohn T."/>
            <person name="Peeters S.H."/>
            <person name="Heuer A."/>
            <person name="Rast P."/>
            <person name="Oberbeckmann S."/>
            <person name="Bunk B."/>
            <person name="Jeske O."/>
            <person name="Meyerdierks A."/>
            <person name="Storesund J.E."/>
            <person name="Kallscheuer N."/>
            <person name="Luecker S."/>
            <person name="Lage O.M."/>
            <person name="Pohl T."/>
            <person name="Merkel B.J."/>
            <person name="Hornburger P."/>
            <person name="Mueller R.-W."/>
            <person name="Bruemmer F."/>
            <person name="Labrenz M."/>
            <person name="Spormann A.M."/>
            <person name="Op den Camp H."/>
            <person name="Overmann J."/>
            <person name="Amann R."/>
            <person name="Jetten M.S.M."/>
            <person name="Mascher T."/>
            <person name="Medema M.H."/>
            <person name="Devos D.P."/>
            <person name="Kaster A.-K."/>
            <person name="Ovreas L."/>
            <person name="Rohde M."/>
            <person name="Galperin M.Y."/>
            <person name="Jogler C."/>
        </authorList>
    </citation>
    <scope>NUCLEOTIDE SEQUENCE [LARGE SCALE GENOMIC DNA]</scope>
    <source>
        <strain evidence="11 12">Pla110</strain>
    </source>
</reference>
<dbReference type="Gene3D" id="3.40.50.620">
    <property type="entry name" value="HUPs"/>
    <property type="match status" value="1"/>
</dbReference>
<evidence type="ECO:0000256" key="9">
    <source>
        <dbReference type="HAMAP-Rule" id="MF_00151"/>
    </source>
</evidence>
<dbReference type="Proteomes" id="UP000317178">
    <property type="component" value="Chromosome"/>
</dbReference>
<dbReference type="NCBIfam" id="TIGR00125">
    <property type="entry name" value="cyt_tran_rel"/>
    <property type="match status" value="1"/>
</dbReference>
<dbReference type="PRINTS" id="PR01020">
    <property type="entry name" value="LPSBIOSNTHSS"/>
</dbReference>
<dbReference type="OrthoDB" id="9806661at2"/>
<feature type="binding site" evidence="9">
    <location>
        <begin position="15"/>
        <end position="16"/>
    </location>
    <ligand>
        <name>ATP</name>
        <dbReference type="ChEBI" id="CHEBI:30616"/>
    </ligand>
</feature>
<dbReference type="EC" id="2.7.7.3" evidence="9"/>
<dbReference type="InterPro" id="IPR004821">
    <property type="entry name" value="Cyt_trans-like"/>
</dbReference>
<comment type="subunit">
    <text evidence="9">Homohexamer.</text>
</comment>
<dbReference type="RefSeq" id="WP_144996266.1">
    <property type="nucleotide sequence ID" value="NZ_CP036281.1"/>
</dbReference>
<comment type="catalytic activity">
    <reaction evidence="8 9">
        <text>(R)-4'-phosphopantetheine + ATP + H(+) = 3'-dephospho-CoA + diphosphate</text>
        <dbReference type="Rhea" id="RHEA:19801"/>
        <dbReference type="ChEBI" id="CHEBI:15378"/>
        <dbReference type="ChEBI" id="CHEBI:30616"/>
        <dbReference type="ChEBI" id="CHEBI:33019"/>
        <dbReference type="ChEBI" id="CHEBI:57328"/>
        <dbReference type="ChEBI" id="CHEBI:61723"/>
        <dbReference type="EC" id="2.7.7.3"/>
    </reaction>
</comment>
<feature type="binding site" evidence="9">
    <location>
        <begin position="129"/>
        <end position="135"/>
    </location>
    <ligand>
        <name>ATP</name>
        <dbReference type="ChEBI" id="CHEBI:30616"/>
    </ligand>
</feature>
<dbReference type="KEGG" id="plon:Pla110_27800"/>
<comment type="pathway">
    <text evidence="9">Cofactor biosynthesis; coenzyme A biosynthesis; CoA from (R)-pantothenate: step 4/5.</text>
</comment>
<keyword evidence="12" id="KW-1185">Reference proteome</keyword>
<feature type="binding site" evidence="9">
    <location>
        <position position="104"/>
    </location>
    <ligand>
        <name>ATP</name>
        <dbReference type="ChEBI" id="CHEBI:30616"/>
    </ligand>
</feature>
<protein>
    <recommendedName>
        <fullName evidence="9">Phosphopantetheine adenylyltransferase</fullName>
        <ecNumber evidence="9">2.7.7.3</ecNumber>
    </recommendedName>
    <alternativeName>
        <fullName evidence="9">Dephospho-CoA pyrophosphorylase</fullName>
    </alternativeName>
    <alternativeName>
        <fullName evidence="9">Pantetheine-phosphate adenylyltransferase</fullName>
        <shortName evidence="9">PPAT</shortName>
    </alternativeName>
</protein>
<keyword evidence="6 9" id="KW-0460">Magnesium</keyword>
<dbReference type="NCBIfam" id="TIGR01510">
    <property type="entry name" value="coaD_prev_kdtB"/>
    <property type="match status" value="1"/>
</dbReference>
<evidence type="ECO:0000313" key="12">
    <source>
        <dbReference type="Proteomes" id="UP000317178"/>
    </source>
</evidence>
<dbReference type="InterPro" id="IPR001980">
    <property type="entry name" value="PPAT"/>
</dbReference>
<evidence type="ECO:0000256" key="7">
    <source>
        <dbReference type="ARBA" id="ARBA00022993"/>
    </source>
</evidence>
<comment type="cofactor">
    <cofactor evidence="9">
        <name>Mg(2+)</name>
        <dbReference type="ChEBI" id="CHEBI:18420"/>
    </cofactor>
</comment>
<evidence type="ECO:0000256" key="3">
    <source>
        <dbReference type="ARBA" id="ARBA00022695"/>
    </source>
</evidence>
<comment type="similarity">
    <text evidence="9">Belongs to the bacterial CoaD family.</text>
</comment>
<dbReference type="GO" id="GO:0005524">
    <property type="term" value="F:ATP binding"/>
    <property type="evidence" value="ECO:0007669"/>
    <property type="project" value="UniProtKB-KW"/>
</dbReference>
<comment type="subcellular location">
    <subcellularLocation>
        <location evidence="9">Cytoplasm</location>
    </subcellularLocation>
</comment>
<dbReference type="CDD" id="cd02163">
    <property type="entry name" value="PPAT"/>
    <property type="match status" value="1"/>
</dbReference>